<reference evidence="2 3" key="1">
    <citation type="submission" date="2013-02" db="EMBL/GenBank/DDBJ databases">
        <title>A novel strain isolated from Lonar lake, Maharashtra, India.</title>
        <authorList>
            <person name="Singh A."/>
        </authorList>
    </citation>
    <scope>NUCLEOTIDE SEQUENCE [LARGE SCALE GENOMIC DNA]</scope>
    <source>
        <strain evidence="2 3">AK24</strain>
    </source>
</reference>
<keyword evidence="3" id="KW-1185">Reference proteome</keyword>
<evidence type="ECO:0000256" key="1">
    <source>
        <dbReference type="SAM" id="Coils"/>
    </source>
</evidence>
<name>R7ZVN4_9BACT</name>
<comment type="caution">
    <text evidence="2">The sequence shown here is derived from an EMBL/GenBank/DDBJ whole genome shotgun (WGS) entry which is preliminary data.</text>
</comment>
<proteinExistence type="predicted"/>
<gene>
    <name evidence="2" type="ORF">ADIS_1334</name>
</gene>
<evidence type="ECO:0000313" key="3">
    <source>
        <dbReference type="Proteomes" id="UP000013909"/>
    </source>
</evidence>
<dbReference type="STRING" id="1232681.ADIS_1334"/>
<dbReference type="Proteomes" id="UP000013909">
    <property type="component" value="Unassembled WGS sequence"/>
</dbReference>
<dbReference type="AlphaFoldDB" id="R7ZVN4"/>
<feature type="coiled-coil region" evidence="1">
    <location>
        <begin position="166"/>
        <end position="193"/>
    </location>
</feature>
<sequence length="214" mass="24716">MFVLPTSTKVDRVIPKNAFDNYADTKAKKLFVENVEKIKWLNKLSFDTVNLPGKEVKEIQIFEISLRKFDPIPELVKIIDKAIPYPILFVLTFEDHYQLNISVKHPNPINEDNAVIDWTFKTEWLPVGKEACQFHLKQTIDYIFQDICIQLSNTSNADRGLSLNEIVTKEQKLADLKNRIKKLESAIAKTKQFNKKVEFNLALQKLVLELQGLG</sequence>
<dbReference type="RefSeq" id="WP_010853478.1">
    <property type="nucleotide sequence ID" value="NZ_AQHR01000041.1"/>
</dbReference>
<dbReference type="Pfam" id="PF14335">
    <property type="entry name" value="DUF4391"/>
    <property type="match status" value="1"/>
</dbReference>
<protein>
    <submittedName>
        <fullName evidence="2">Methyl-accepting chemotaxis protein</fullName>
    </submittedName>
</protein>
<organism evidence="2 3">
    <name type="scientific">Lunatimonas lonarensis</name>
    <dbReference type="NCBI Taxonomy" id="1232681"/>
    <lineage>
        <taxon>Bacteria</taxon>
        <taxon>Pseudomonadati</taxon>
        <taxon>Bacteroidota</taxon>
        <taxon>Cytophagia</taxon>
        <taxon>Cytophagales</taxon>
        <taxon>Cyclobacteriaceae</taxon>
    </lineage>
</organism>
<accession>R7ZVN4</accession>
<dbReference type="InterPro" id="IPR025503">
    <property type="entry name" value="DUF4391"/>
</dbReference>
<keyword evidence="1" id="KW-0175">Coiled coil</keyword>
<dbReference type="OrthoDB" id="9805811at2"/>
<evidence type="ECO:0000313" key="2">
    <source>
        <dbReference type="EMBL" id="EON78137.1"/>
    </source>
</evidence>
<dbReference type="EMBL" id="AQHR01000041">
    <property type="protein sequence ID" value="EON78137.1"/>
    <property type="molecule type" value="Genomic_DNA"/>
</dbReference>